<accession>A0A8B9PLY1</accession>
<name>A0A8B9PLY1_APTOW</name>
<dbReference type="AlphaFoldDB" id="A0A8B9PLY1"/>
<sequence>MLARFRALAGARAALARQAEAGQEQLAAEQARLRRYREEASSELLRRSNQLAQLQDRLEAARREVHQGVRSDPRGEGWAAPAPRPRRWPLRGQAASPALSGERS</sequence>
<feature type="compositionally biased region" description="Basic and acidic residues" evidence="1">
    <location>
        <begin position="64"/>
        <end position="75"/>
    </location>
</feature>
<evidence type="ECO:0000313" key="2">
    <source>
        <dbReference type="Ensembl" id="ENSAOWP00000013620.1"/>
    </source>
</evidence>
<feature type="region of interest" description="Disordered" evidence="1">
    <location>
        <begin position="64"/>
        <end position="104"/>
    </location>
</feature>
<reference evidence="2" key="1">
    <citation type="submission" date="2025-08" db="UniProtKB">
        <authorList>
            <consortium name="Ensembl"/>
        </authorList>
    </citation>
    <scope>IDENTIFICATION</scope>
</reference>
<dbReference type="Proteomes" id="UP000694424">
    <property type="component" value="Unplaced"/>
</dbReference>
<dbReference type="Ensembl" id="ENSAOWT00000015466.1">
    <property type="protein sequence ID" value="ENSAOWP00000013620.1"/>
    <property type="gene ID" value="ENSAOWG00000009295.1"/>
</dbReference>
<evidence type="ECO:0000313" key="3">
    <source>
        <dbReference type="Proteomes" id="UP000694424"/>
    </source>
</evidence>
<keyword evidence="3" id="KW-1185">Reference proteome</keyword>
<organism evidence="2 3">
    <name type="scientific">Apteryx owenii</name>
    <name type="common">Little spotted kiwi</name>
    <dbReference type="NCBI Taxonomy" id="8824"/>
    <lineage>
        <taxon>Eukaryota</taxon>
        <taxon>Metazoa</taxon>
        <taxon>Chordata</taxon>
        <taxon>Craniata</taxon>
        <taxon>Vertebrata</taxon>
        <taxon>Euteleostomi</taxon>
        <taxon>Archelosauria</taxon>
        <taxon>Archosauria</taxon>
        <taxon>Dinosauria</taxon>
        <taxon>Saurischia</taxon>
        <taxon>Theropoda</taxon>
        <taxon>Coelurosauria</taxon>
        <taxon>Aves</taxon>
        <taxon>Palaeognathae</taxon>
        <taxon>Apterygiformes</taxon>
        <taxon>Apterygidae</taxon>
        <taxon>Apteryx</taxon>
    </lineage>
</organism>
<proteinExistence type="predicted"/>
<protein>
    <submittedName>
        <fullName evidence="2">Uncharacterized protein</fullName>
    </submittedName>
</protein>
<evidence type="ECO:0000256" key="1">
    <source>
        <dbReference type="SAM" id="MobiDB-lite"/>
    </source>
</evidence>
<reference evidence="2" key="2">
    <citation type="submission" date="2025-09" db="UniProtKB">
        <authorList>
            <consortium name="Ensembl"/>
        </authorList>
    </citation>
    <scope>IDENTIFICATION</scope>
</reference>